<accession>A0AA38KLY9</accession>
<comment type="caution">
    <text evidence="2">The sequence shown here is derived from an EMBL/GenBank/DDBJ whole genome shotgun (WGS) entry which is preliminary data.</text>
</comment>
<protein>
    <submittedName>
        <fullName evidence="2">Uncharacterized protein</fullName>
    </submittedName>
</protein>
<name>A0AA38KLY9_9AGAR</name>
<dbReference type="Proteomes" id="UP001163798">
    <property type="component" value="Unassembled WGS sequence"/>
</dbReference>
<evidence type="ECO:0000313" key="2">
    <source>
        <dbReference type="EMBL" id="KAJ3782309.1"/>
    </source>
</evidence>
<proteinExistence type="predicted"/>
<feature type="region of interest" description="Disordered" evidence="1">
    <location>
        <begin position="1"/>
        <end position="34"/>
    </location>
</feature>
<feature type="compositionally biased region" description="Polar residues" evidence="1">
    <location>
        <begin position="1"/>
        <end position="12"/>
    </location>
</feature>
<evidence type="ECO:0000256" key="1">
    <source>
        <dbReference type="SAM" id="MobiDB-lite"/>
    </source>
</evidence>
<feature type="region of interest" description="Disordered" evidence="1">
    <location>
        <begin position="133"/>
        <end position="219"/>
    </location>
</feature>
<organism evidence="2 3">
    <name type="scientific">Lentinula aff. detonsa</name>
    <dbReference type="NCBI Taxonomy" id="2804958"/>
    <lineage>
        <taxon>Eukaryota</taxon>
        <taxon>Fungi</taxon>
        <taxon>Dikarya</taxon>
        <taxon>Basidiomycota</taxon>
        <taxon>Agaricomycotina</taxon>
        <taxon>Agaricomycetes</taxon>
        <taxon>Agaricomycetidae</taxon>
        <taxon>Agaricales</taxon>
        <taxon>Marasmiineae</taxon>
        <taxon>Omphalotaceae</taxon>
        <taxon>Lentinula</taxon>
    </lineage>
</organism>
<feature type="compositionally biased region" description="Low complexity" evidence="1">
    <location>
        <begin position="175"/>
        <end position="191"/>
    </location>
</feature>
<reference evidence="2" key="1">
    <citation type="submission" date="2022-08" db="EMBL/GenBank/DDBJ databases">
        <authorList>
            <consortium name="DOE Joint Genome Institute"/>
            <person name="Min B."/>
            <person name="Riley R."/>
            <person name="Sierra-Patev S."/>
            <person name="Naranjo-Ortiz M."/>
            <person name="Looney B."/>
            <person name="Konkel Z."/>
            <person name="Slot J.C."/>
            <person name="Sakamoto Y."/>
            <person name="Steenwyk J.L."/>
            <person name="Rokas A."/>
            <person name="Carro J."/>
            <person name="Camarero S."/>
            <person name="Ferreira P."/>
            <person name="Molpeceres G."/>
            <person name="Ruiz-Duenas F.J."/>
            <person name="Serrano A."/>
            <person name="Henrissat B."/>
            <person name="Drula E."/>
            <person name="Hughes K.W."/>
            <person name="Mata J.L."/>
            <person name="Ishikawa N.K."/>
            <person name="Vargas-Isla R."/>
            <person name="Ushijima S."/>
            <person name="Smith C.A."/>
            <person name="Ahrendt S."/>
            <person name="Andreopoulos W."/>
            <person name="He G."/>
            <person name="Labutti K."/>
            <person name="Lipzen A."/>
            <person name="Ng V."/>
            <person name="Sandor L."/>
            <person name="Barry K."/>
            <person name="Martinez A.T."/>
            <person name="Xiao Y."/>
            <person name="Gibbons J.G."/>
            <person name="Terashima K."/>
            <person name="Hibbett D.S."/>
            <person name="Grigoriev I.V."/>
        </authorList>
    </citation>
    <scope>NUCLEOTIDE SEQUENCE</scope>
    <source>
        <strain evidence="2">TFB10291</strain>
    </source>
</reference>
<keyword evidence="3" id="KW-1185">Reference proteome</keyword>
<feature type="compositionally biased region" description="Basic and acidic residues" evidence="1">
    <location>
        <begin position="133"/>
        <end position="145"/>
    </location>
</feature>
<evidence type="ECO:0000313" key="3">
    <source>
        <dbReference type="Proteomes" id="UP001163798"/>
    </source>
</evidence>
<dbReference type="EMBL" id="MU793485">
    <property type="protein sequence ID" value="KAJ3782309.1"/>
    <property type="molecule type" value="Genomic_DNA"/>
</dbReference>
<dbReference type="AlphaFoldDB" id="A0AA38KLY9"/>
<gene>
    <name evidence="2" type="ORF">GGU10DRAFT_335661</name>
</gene>
<sequence length="219" mass="24206">MRSLSPSQQPQSMGKKGEEEFDPSSYHGQGTGTNIFLSHVSRPLLPKDTLARYFKPHRRILDQITRYSSPSILFEDSPSPPSFRTYSAQMSHQSRLKPHVHASSVSEQYSLSASRKQTYMNLEDALNASISHNAKDDYPESDMAKARHSLSSISREGKREIFDGARQPSSKKLKLSASSTSTSSHGPSSTSMIPKHNPTTTKSLHPCEAILAKESTNDG</sequence>